<evidence type="ECO:0000256" key="1">
    <source>
        <dbReference type="SAM" id="Phobius"/>
    </source>
</evidence>
<dbReference type="Proteomes" id="UP000029227">
    <property type="component" value="Unassembled WGS sequence"/>
</dbReference>
<organism evidence="2 3">
    <name type="scientific">Photobacterium aphoticum</name>
    <dbReference type="NCBI Taxonomy" id="754436"/>
    <lineage>
        <taxon>Bacteria</taxon>
        <taxon>Pseudomonadati</taxon>
        <taxon>Pseudomonadota</taxon>
        <taxon>Gammaproteobacteria</taxon>
        <taxon>Vibrionales</taxon>
        <taxon>Vibrionaceae</taxon>
        <taxon>Photobacterium</taxon>
    </lineage>
</organism>
<proteinExistence type="predicted"/>
<gene>
    <name evidence="2" type="ORF">JCM19237_796</name>
</gene>
<sequence>MRCEDYRGAWALILAEFFMFHPDLFFLFIVLFIFITNF</sequence>
<reference evidence="2 3" key="1">
    <citation type="journal article" date="2014" name="Genome Announc.">
        <title>Draft Genome Sequences of Two Vibrionaceae Species, Vibrio ponticus C121 and Photobacterium aphoticum C119, Isolated as Coral Reef Microbiota.</title>
        <authorList>
            <person name="Al-saari N."/>
            <person name="Meirelles P.M."/>
            <person name="Mino S."/>
            <person name="Suda W."/>
            <person name="Oshima K."/>
            <person name="Hattori M."/>
            <person name="Ohkuma M."/>
            <person name="Thompson F.L."/>
            <person name="Gomez-Gil B."/>
            <person name="Sawabe T."/>
            <person name="Sawabe T."/>
        </authorList>
    </citation>
    <scope>NUCLEOTIDE SEQUENCE [LARGE SCALE GENOMIC DNA]</scope>
    <source>
        <strain evidence="2 3">JCM 19237</strain>
    </source>
</reference>
<evidence type="ECO:0000313" key="3">
    <source>
        <dbReference type="Proteomes" id="UP000029227"/>
    </source>
</evidence>
<name>A0A090R227_9GAMM</name>
<dbReference type="EMBL" id="BBMN01000027">
    <property type="protein sequence ID" value="GAL08543.1"/>
    <property type="molecule type" value="Genomic_DNA"/>
</dbReference>
<dbReference type="STRING" id="754436.JCM19237_796"/>
<keyword evidence="1" id="KW-0472">Membrane</keyword>
<dbReference type="AlphaFoldDB" id="A0A090R227"/>
<feature type="transmembrane region" description="Helical" evidence="1">
    <location>
        <begin position="12"/>
        <end position="35"/>
    </location>
</feature>
<accession>A0A090R227</accession>
<keyword evidence="1" id="KW-1133">Transmembrane helix</keyword>
<protein>
    <submittedName>
        <fullName evidence="2">Uncharacterized protein</fullName>
    </submittedName>
</protein>
<comment type="caution">
    <text evidence="2">The sequence shown here is derived from an EMBL/GenBank/DDBJ whole genome shotgun (WGS) entry which is preliminary data.</text>
</comment>
<evidence type="ECO:0000313" key="2">
    <source>
        <dbReference type="EMBL" id="GAL08543.1"/>
    </source>
</evidence>
<keyword evidence="1" id="KW-0812">Transmembrane</keyword>